<protein>
    <submittedName>
        <fullName evidence="2">Uncharacterized protein</fullName>
    </submittedName>
</protein>
<keyword evidence="3" id="KW-1185">Reference proteome</keyword>
<feature type="region of interest" description="Disordered" evidence="1">
    <location>
        <begin position="34"/>
        <end position="67"/>
    </location>
</feature>
<dbReference type="Gramene" id="ONI18804">
    <property type="protein sequence ID" value="ONI18804"/>
    <property type="gene ID" value="PRUPE_3G240500"/>
</dbReference>
<reference evidence="2 3" key="1">
    <citation type="journal article" date="2013" name="Nat. Genet.">
        <title>The high-quality draft genome of peach (Prunus persica) identifies unique patterns of genetic diversity, domestication and genome evolution.</title>
        <authorList>
            <consortium name="International Peach Genome Initiative"/>
            <person name="Verde I."/>
            <person name="Abbott A.G."/>
            <person name="Scalabrin S."/>
            <person name="Jung S."/>
            <person name="Shu S."/>
            <person name="Marroni F."/>
            <person name="Zhebentyayeva T."/>
            <person name="Dettori M.T."/>
            <person name="Grimwood J."/>
            <person name="Cattonaro F."/>
            <person name="Zuccolo A."/>
            <person name="Rossini L."/>
            <person name="Jenkins J."/>
            <person name="Vendramin E."/>
            <person name="Meisel L.A."/>
            <person name="Decroocq V."/>
            <person name="Sosinski B."/>
            <person name="Prochnik S."/>
            <person name="Mitros T."/>
            <person name="Policriti A."/>
            <person name="Cipriani G."/>
            <person name="Dondini L."/>
            <person name="Ficklin S."/>
            <person name="Goodstein D.M."/>
            <person name="Xuan P."/>
            <person name="Del Fabbro C."/>
            <person name="Aramini V."/>
            <person name="Copetti D."/>
            <person name="Gonzalez S."/>
            <person name="Horner D.S."/>
            <person name="Falchi R."/>
            <person name="Lucas S."/>
            <person name="Mica E."/>
            <person name="Maldonado J."/>
            <person name="Lazzari B."/>
            <person name="Bielenberg D."/>
            <person name="Pirona R."/>
            <person name="Miculan M."/>
            <person name="Barakat A."/>
            <person name="Testolin R."/>
            <person name="Stella A."/>
            <person name="Tartarini S."/>
            <person name="Tonutti P."/>
            <person name="Arus P."/>
            <person name="Orellana A."/>
            <person name="Wells C."/>
            <person name="Main D."/>
            <person name="Vizzotto G."/>
            <person name="Silva H."/>
            <person name="Salamini F."/>
            <person name="Schmutz J."/>
            <person name="Morgante M."/>
            <person name="Rokhsar D.S."/>
        </authorList>
    </citation>
    <scope>NUCLEOTIDE SEQUENCE [LARGE SCALE GENOMIC DNA]</scope>
    <source>
        <strain evidence="3">cv. Nemared</strain>
    </source>
</reference>
<accession>A0A251Q4S7</accession>
<gene>
    <name evidence="2" type="ORF">PRUPE_3G240500</name>
</gene>
<organism evidence="2 3">
    <name type="scientific">Prunus persica</name>
    <name type="common">Peach</name>
    <name type="synonym">Amygdalus persica</name>
    <dbReference type="NCBI Taxonomy" id="3760"/>
    <lineage>
        <taxon>Eukaryota</taxon>
        <taxon>Viridiplantae</taxon>
        <taxon>Streptophyta</taxon>
        <taxon>Embryophyta</taxon>
        <taxon>Tracheophyta</taxon>
        <taxon>Spermatophyta</taxon>
        <taxon>Magnoliopsida</taxon>
        <taxon>eudicotyledons</taxon>
        <taxon>Gunneridae</taxon>
        <taxon>Pentapetalae</taxon>
        <taxon>rosids</taxon>
        <taxon>fabids</taxon>
        <taxon>Rosales</taxon>
        <taxon>Rosaceae</taxon>
        <taxon>Amygdaloideae</taxon>
        <taxon>Amygdaleae</taxon>
        <taxon>Prunus</taxon>
    </lineage>
</organism>
<evidence type="ECO:0000256" key="1">
    <source>
        <dbReference type="SAM" id="MobiDB-lite"/>
    </source>
</evidence>
<evidence type="ECO:0000313" key="3">
    <source>
        <dbReference type="Proteomes" id="UP000006882"/>
    </source>
</evidence>
<evidence type="ECO:0000313" key="2">
    <source>
        <dbReference type="EMBL" id="ONI18804.1"/>
    </source>
</evidence>
<dbReference type="Proteomes" id="UP000006882">
    <property type="component" value="Chromosome G3"/>
</dbReference>
<proteinExistence type="predicted"/>
<dbReference type="EMBL" id="CM007653">
    <property type="protein sequence ID" value="ONI18804.1"/>
    <property type="molecule type" value="Genomic_DNA"/>
</dbReference>
<name>A0A251Q4S7_PRUPE</name>
<dbReference type="AlphaFoldDB" id="A0A251Q4S7"/>
<sequence>MKCHHAETRQSIIILIQFYRAKQKNIRLLQQAFSKKKKERPGHVLSADEHNGTRQDMNNEDALRKER</sequence>